<evidence type="ECO:0000256" key="4">
    <source>
        <dbReference type="ARBA" id="ARBA00022989"/>
    </source>
</evidence>
<feature type="transmembrane region" description="Helical" evidence="6">
    <location>
        <begin position="134"/>
        <end position="154"/>
    </location>
</feature>
<dbReference type="PANTHER" id="PTHR43124:SF3">
    <property type="entry name" value="CHLORAMPHENICOL EFFLUX PUMP RV0191"/>
    <property type="match status" value="1"/>
</dbReference>
<feature type="transmembrane region" description="Helical" evidence="6">
    <location>
        <begin position="292"/>
        <end position="315"/>
    </location>
</feature>
<dbReference type="PROSITE" id="PS50850">
    <property type="entry name" value="MFS"/>
    <property type="match status" value="1"/>
</dbReference>
<feature type="transmembrane region" description="Helical" evidence="6">
    <location>
        <begin position="238"/>
        <end position="261"/>
    </location>
</feature>
<comment type="subcellular location">
    <subcellularLocation>
        <location evidence="1">Cell membrane</location>
        <topology evidence="1">Multi-pass membrane protein</topology>
    </subcellularLocation>
</comment>
<keyword evidence="3 6" id="KW-0812">Transmembrane</keyword>
<dbReference type="InterPro" id="IPR020846">
    <property type="entry name" value="MFS_dom"/>
</dbReference>
<dbReference type="InterPro" id="IPR050189">
    <property type="entry name" value="MFS_Efflux_Transporters"/>
</dbReference>
<organism evidence="8 9">
    <name type="scientific">Streptomyces ramulosus</name>
    <dbReference type="NCBI Taxonomy" id="47762"/>
    <lineage>
        <taxon>Bacteria</taxon>
        <taxon>Bacillati</taxon>
        <taxon>Actinomycetota</taxon>
        <taxon>Actinomycetes</taxon>
        <taxon>Kitasatosporales</taxon>
        <taxon>Streptomycetaceae</taxon>
        <taxon>Streptomyces</taxon>
    </lineage>
</organism>
<proteinExistence type="predicted"/>
<keyword evidence="4 6" id="KW-1133">Transmembrane helix</keyword>
<keyword evidence="2" id="KW-1003">Cell membrane</keyword>
<feature type="transmembrane region" description="Helical" evidence="6">
    <location>
        <begin position="41"/>
        <end position="60"/>
    </location>
</feature>
<comment type="caution">
    <text evidence="8">The sequence shown here is derived from an EMBL/GenBank/DDBJ whole genome shotgun (WGS) entry which is preliminary data.</text>
</comment>
<protein>
    <submittedName>
        <fullName evidence="8">MFS transporter</fullName>
    </submittedName>
</protein>
<evidence type="ECO:0000256" key="2">
    <source>
        <dbReference type="ARBA" id="ARBA00022475"/>
    </source>
</evidence>
<sequence length="407" mass="42121">MRREAVALPALALGVFSIITTEMGFVGVLPEVAARLGVSESTAGLLMGSFALVVAVSGPFMTLASSAVDRRAVLAVTMGVFAASNAVYALSTDFGLTLAFRIIPALLHPVFFSVALATAVRLGERQPARATARVFAGVTVGFAFGVPLTSYLAGHFSLPAAFWCGAAVNLLGLAGLVRFLPAMPAGERLSYGAQLGVLRWGRTWLTLASVVLVFAALFSVYGYFAAYLATVTGMRGSWISAMLLVFGVVMIFGNFAFAALLRRGVRRTVLAFPVLCLAVFAALFALGTHLPAVVALVPLWAVVHSGGLIVCQSWLGRDTRQAPEFGNSLFVSFSNLGITVGTTVGGWSLAALGPRALPWTGGAFALAALVAVALRLAWGERAEAAPEHGPGAASAGSGPVPVGEVIH</sequence>
<feature type="domain" description="Major facilitator superfamily (MFS) profile" evidence="7">
    <location>
        <begin position="7"/>
        <end position="385"/>
    </location>
</feature>
<dbReference type="InterPro" id="IPR036259">
    <property type="entry name" value="MFS_trans_sf"/>
</dbReference>
<dbReference type="Pfam" id="PF07690">
    <property type="entry name" value="MFS_1"/>
    <property type="match status" value="1"/>
</dbReference>
<feature type="transmembrane region" description="Helical" evidence="6">
    <location>
        <begin position="72"/>
        <end position="90"/>
    </location>
</feature>
<keyword evidence="5 6" id="KW-0472">Membrane</keyword>
<evidence type="ECO:0000256" key="1">
    <source>
        <dbReference type="ARBA" id="ARBA00004651"/>
    </source>
</evidence>
<evidence type="ECO:0000256" key="6">
    <source>
        <dbReference type="SAM" id="Phobius"/>
    </source>
</evidence>
<dbReference type="InterPro" id="IPR011701">
    <property type="entry name" value="MFS"/>
</dbReference>
<dbReference type="RefSeq" id="WP_345077797.1">
    <property type="nucleotide sequence ID" value="NZ_BAAAWG010000002.1"/>
</dbReference>
<dbReference type="PANTHER" id="PTHR43124">
    <property type="entry name" value="PURINE EFFLUX PUMP PBUE"/>
    <property type="match status" value="1"/>
</dbReference>
<dbReference type="EMBL" id="JBHSPW010000009">
    <property type="protein sequence ID" value="MFC5895150.1"/>
    <property type="molecule type" value="Genomic_DNA"/>
</dbReference>
<evidence type="ECO:0000259" key="7">
    <source>
        <dbReference type="PROSITE" id="PS50850"/>
    </source>
</evidence>
<feature type="transmembrane region" description="Helical" evidence="6">
    <location>
        <begin position="356"/>
        <end position="378"/>
    </location>
</feature>
<evidence type="ECO:0000313" key="9">
    <source>
        <dbReference type="Proteomes" id="UP001596241"/>
    </source>
</evidence>
<feature type="transmembrane region" description="Helical" evidence="6">
    <location>
        <begin position="102"/>
        <end position="122"/>
    </location>
</feature>
<dbReference type="CDD" id="cd17324">
    <property type="entry name" value="MFS_NepI_like"/>
    <property type="match status" value="1"/>
</dbReference>
<evidence type="ECO:0000313" key="8">
    <source>
        <dbReference type="EMBL" id="MFC5895150.1"/>
    </source>
</evidence>
<feature type="transmembrane region" description="Helical" evidence="6">
    <location>
        <begin position="268"/>
        <end position="286"/>
    </location>
</feature>
<evidence type="ECO:0000256" key="3">
    <source>
        <dbReference type="ARBA" id="ARBA00022692"/>
    </source>
</evidence>
<feature type="transmembrane region" description="Helical" evidence="6">
    <location>
        <begin position="160"/>
        <end position="183"/>
    </location>
</feature>
<name>A0ABW1FMR8_9ACTN</name>
<reference evidence="9" key="1">
    <citation type="journal article" date="2019" name="Int. J. Syst. Evol. Microbiol.">
        <title>The Global Catalogue of Microorganisms (GCM) 10K type strain sequencing project: providing services to taxonomists for standard genome sequencing and annotation.</title>
        <authorList>
            <consortium name="The Broad Institute Genomics Platform"/>
            <consortium name="The Broad Institute Genome Sequencing Center for Infectious Disease"/>
            <person name="Wu L."/>
            <person name="Ma J."/>
        </authorList>
    </citation>
    <scope>NUCLEOTIDE SEQUENCE [LARGE SCALE GENOMIC DNA]</scope>
    <source>
        <strain evidence="9">CGMCC 1.15809</strain>
    </source>
</reference>
<dbReference type="SUPFAM" id="SSF103473">
    <property type="entry name" value="MFS general substrate transporter"/>
    <property type="match status" value="1"/>
</dbReference>
<evidence type="ECO:0000256" key="5">
    <source>
        <dbReference type="ARBA" id="ARBA00023136"/>
    </source>
</evidence>
<feature type="transmembrane region" description="Helical" evidence="6">
    <location>
        <begin position="204"/>
        <end position="226"/>
    </location>
</feature>
<keyword evidence="9" id="KW-1185">Reference proteome</keyword>
<dbReference type="Gene3D" id="1.20.1250.20">
    <property type="entry name" value="MFS general substrate transporter like domains"/>
    <property type="match status" value="1"/>
</dbReference>
<gene>
    <name evidence="8" type="ORF">ACFP3M_20325</name>
</gene>
<dbReference type="Proteomes" id="UP001596241">
    <property type="component" value="Unassembled WGS sequence"/>
</dbReference>
<feature type="transmembrane region" description="Helical" evidence="6">
    <location>
        <begin position="327"/>
        <end position="350"/>
    </location>
</feature>
<accession>A0ABW1FMR8</accession>